<evidence type="ECO:0000313" key="5">
    <source>
        <dbReference type="Proteomes" id="UP000828390"/>
    </source>
</evidence>
<reference evidence="4" key="1">
    <citation type="journal article" date="2019" name="bioRxiv">
        <title>The Genome of the Zebra Mussel, Dreissena polymorpha: A Resource for Invasive Species Research.</title>
        <authorList>
            <person name="McCartney M.A."/>
            <person name="Auch B."/>
            <person name="Kono T."/>
            <person name="Mallez S."/>
            <person name="Zhang Y."/>
            <person name="Obille A."/>
            <person name="Becker A."/>
            <person name="Abrahante J.E."/>
            <person name="Garbe J."/>
            <person name="Badalamenti J.P."/>
            <person name="Herman A."/>
            <person name="Mangelson H."/>
            <person name="Liachko I."/>
            <person name="Sullivan S."/>
            <person name="Sone E.D."/>
            <person name="Koren S."/>
            <person name="Silverstein K.A.T."/>
            <person name="Beckman K.B."/>
            <person name="Gohl D.M."/>
        </authorList>
    </citation>
    <scope>NUCLEOTIDE SEQUENCE</scope>
    <source>
        <strain evidence="4">Duluth1</strain>
        <tissue evidence="4">Whole animal</tissue>
    </source>
</reference>
<dbReference type="GO" id="GO:0016020">
    <property type="term" value="C:membrane"/>
    <property type="evidence" value="ECO:0007669"/>
    <property type="project" value="InterPro"/>
</dbReference>
<dbReference type="PRINTS" id="PR00258">
    <property type="entry name" value="SPERACTRCPTR"/>
</dbReference>
<feature type="domain" description="SRCR" evidence="3">
    <location>
        <begin position="1"/>
        <end position="45"/>
    </location>
</feature>
<proteinExistence type="predicted"/>
<dbReference type="PANTHER" id="PTHR48071">
    <property type="entry name" value="SRCR DOMAIN-CONTAINING PROTEIN"/>
    <property type="match status" value="1"/>
</dbReference>
<sequence length="77" mass="8514">MRLAGSNAKDQGRVEILMNSQWGTICDDNFGPAEAAVVCGSLGFSRLVKHMCAFDKLTMDLFAHNLAVLKDFVYNYP</sequence>
<evidence type="ECO:0000256" key="1">
    <source>
        <dbReference type="ARBA" id="ARBA00023157"/>
    </source>
</evidence>
<evidence type="ECO:0000259" key="3">
    <source>
        <dbReference type="PROSITE" id="PS50287"/>
    </source>
</evidence>
<protein>
    <recommendedName>
        <fullName evidence="3">SRCR domain-containing protein</fullName>
    </recommendedName>
</protein>
<dbReference type="PANTHER" id="PTHR48071:SF18">
    <property type="entry name" value="DELETED IN MALIGNANT BRAIN TUMORS 1 PROTEIN-RELATED"/>
    <property type="match status" value="1"/>
</dbReference>
<name>A0A9D4FD38_DREPO</name>
<evidence type="ECO:0000256" key="2">
    <source>
        <dbReference type="PROSITE-ProRule" id="PRU00196"/>
    </source>
</evidence>
<gene>
    <name evidence="4" type="ORF">DPMN_149079</name>
</gene>
<dbReference type="Gene3D" id="3.10.250.10">
    <property type="entry name" value="SRCR-like domain"/>
    <property type="match status" value="1"/>
</dbReference>
<dbReference type="Pfam" id="PF00530">
    <property type="entry name" value="SRCR"/>
    <property type="match status" value="1"/>
</dbReference>
<dbReference type="SUPFAM" id="SSF56487">
    <property type="entry name" value="SRCR-like"/>
    <property type="match status" value="1"/>
</dbReference>
<reference evidence="4" key="2">
    <citation type="submission" date="2020-11" db="EMBL/GenBank/DDBJ databases">
        <authorList>
            <person name="McCartney M.A."/>
            <person name="Auch B."/>
            <person name="Kono T."/>
            <person name="Mallez S."/>
            <person name="Becker A."/>
            <person name="Gohl D.M."/>
            <person name="Silverstein K.A.T."/>
            <person name="Koren S."/>
            <person name="Bechman K.B."/>
            <person name="Herman A."/>
            <person name="Abrahante J.E."/>
            <person name="Garbe J."/>
        </authorList>
    </citation>
    <scope>NUCLEOTIDE SEQUENCE</scope>
    <source>
        <strain evidence="4">Duluth1</strain>
        <tissue evidence="4">Whole animal</tissue>
    </source>
</reference>
<evidence type="ECO:0000313" key="4">
    <source>
        <dbReference type="EMBL" id="KAH3795524.1"/>
    </source>
</evidence>
<dbReference type="InterPro" id="IPR001190">
    <property type="entry name" value="SRCR"/>
</dbReference>
<dbReference type="AlphaFoldDB" id="A0A9D4FD38"/>
<keyword evidence="5" id="KW-1185">Reference proteome</keyword>
<dbReference type="Proteomes" id="UP000828390">
    <property type="component" value="Unassembled WGS sequence"/>
</dbReference>
<dbReference type="PROSITE" id="PS50287">
    <property type="entry name" value="SRCR_2"/>
    <property type="match status" value="1"/>
</dbReference>
<accession>A0A9D4FD38</accession>
<comment type="caution">
    <text evidence="2">Lacks conserved residue(s) required for the propagation of feature annotation.</text>
</comment>
<comment type="caution">
    <text evidence="4">The sequence shown here is derived from an EMBL/GenBank/DDBJ whole genome shotgun (WGS) entry which is preliminary data.</text>
</comment>
<dbReference type="SMART" id="SM00202">
    <property type="entry name" value="SR"/>
    <property type="match status" value="1"/>
</dbReference>
<dbReference type="InterPro" id="IPR036772">
    <property type="entry name" value="SRCR-like_dom_sf"/>
</dbReference>
<dbReference type="EMBL" id="JAIWYP010000007">
    <property type="protein sequence ID" value="KAH3795524.1"/>
    <property type="molecule type" value="Genomic_DNA"/>
</dbReference>
<organism evidence="4 5">
    <name type="scientific">Dreissena polymorpha</name>
    <name type="common">Zebra mussel</name>
    <name type="synonym">Mytilus polymorpha</name>
    <dbReference type="NCBI Taxonomy" id="45954"/>
    <lineage>
        <taxon>Eukaryota</taxon>
        <taxon>Metazoa</taxon>
        <taxon>Spiralia</taxon>
        <taxon>Lophotrochozoa</taxon>
        <taxon>Mollusca</taxon>
        <taxon>Bivalvia</taxon>
        <taxon>Autobranchia</taxon>
        <taxon>Heteroconchia</taxon>
        <taxon>Euheterodonta</taxon>
        <taxon>Imparidentia</taxon>
        <taxon>Neoheterodontei</taxon>
        <taxon>Myida</taxon>
        <taxon>Dreissenoidea</taxon>
        <taxon>Dreissenidae</taxon>
        <taxon>Dreissena</taxon>
    </lineage>
</organism>
<keyword evidence="1" id="KW-1015">Disulfide bond</keyword>